<evidence type="ECO:0000256" key="1">
    <source>
        <dbReference type="ARBA" id="ARBA00022801"/>
    </source>
</evidence>
<dbReference type="InterPro" id="IPR021109">
    <property type="entry name" value="Peptidase_aspartic_dom_sf"/>
</dbReference>
<keyword evidence="3" id="KW-0645">Protease</keyword>
<dbReference type="Pfam" id="PF13650">
    <property type="entry name" value="Asp_protease_2"/>
    <property type="match status" value="2"/>
</dbReference>
<keyword evidence="4" id="KW-1185">Reference proteome</keyword>
<accession>A0ABV1NSV0</accession>
<dbReference type="GO" id="GO:0008233">
    <property type="term" value="F:peptidase activity"/>
    <property type="evidence" value="ECO:0007669"/>
    <property type="project" value="UniProtKB-KW"/>
</dbReference>
<dbReference type="Gene3D" id="2.40.70.10">
    <property type="entry name" value="Acid Proteases"/>
    <property type="match status" value="2"/>
</dbReference>
<feature type="domain" description="Peptidase A2" evidence="2">
    <location>
        <begin position="66"/>
        <end position="152"/>
    </location>
</feature>
<evidence type="ECO:0000259" key="2">
    <source>
        <dbReference type="PROSITE" id="PS50175"/>
    </source>
</evidence>
<name>A0ABV1NSV0_9CAUL</name>
<dbReference type="GO" id="GO:0006508">
    <property type="term" value="P:proteolysis"/>
    <property type="evidence" value="ECO:0007669"/>
    <property type="project" value="UniProtKB-KW"/>
</dbReference>
<comment type="caution">
    <text evidence="3">The sequence shown here is derived from an EMBL/GenBank/DDBJ whole genome shotgun (WGS) entry which is preliminary data.</text>
</comment>
<keyword evidence="1" id="KW-0378">Hydrolase</keyword>
<protein>
    <submittedName>
        <fullName evidence="3">Aspartyl protease family protein</fullName>
    </submittedName>
</protein>
<dbReference type="InterPro" id="IPR001969">
    <property type="entry name" value="Aspartic_peptidase_AS"/>
</dbReference>
<dbReference type="SUPFAM" id="SSF50630">
    <property type="entry name" value="Acid proteases"/>
    <property type="match status" value="1"/>
</dbReference>
<feature type="non-terminal residue" evidence="3">
    <location>
        <position position="309"/>
    </location>
</feature>
<dbReference type="Proteomes" id="UP001445732">
    <property type="component" value="Unassembled WGS sequence"/>
</dbReference>
<dbReference type="InterPro" id="IPR034122">
    <property type="entry name" value="Retropepsin-like_bacterial"/>
</dbReference>
<dbReference type="PROSITE" id="PS50175">
    <property type="entry name" value="ASP_PROT_RETROV"/>
    <property type="match status" value="1"/>
</dbReference>
<reference evidence="3 4" key="1">
    <citation type="submission" date="2024-06" db="EMBL/GenBank/DDBJ databases">
        <title>Brevundimonas sp. C11.</title>
        <authorList>
            <person name="Maltman C."/>
        </authorList>
    </citation>
    <scope>NUCLEOTIDE SEQUENCE [LARGE SCALE GENOMIC DNA]</scope>
    <source>
        <strain evidence="3 4">C11</strain>
    </source>
</reference>
<dbReference type="EMBL" id="JBEGDD010000020">
    <property type="protein sequence ID" value="MEQ7156723.1"/>
    <property type="molecule type" value="Genomic_DNA"/>
</dbReference>
<dbReference type="CDD" id="cd05483">
    <property type="entry name" value="retropepsin_like_bacteria"/>
    <property type="match status" value="1"/>
</dbReference>
<dbReference type="InterPro" id="IPR001995">
    <property type="entry name" value="Peptidase_A2_cat"/>
</dbReference>
<dbReference type="RefSeq" id="WP_349685874.1">
    <property type="nucleotide sequence ID" value="NZ_JBEGDD010000020.1"/>
</dbReference>
<proteinExistence type="predicted"/>
<dbReference type="PROSITE" id="PS00141">
    <property type="entry name" value="ASP_PROTEASE"/>
    <property type="match status" value="1"/>
</dbReference>
<evidence type="ECO:0000313" key="3">
    <source>
        <dbReference type="EMBL" id="MEQ7156723.1"/>
    </source>
</evidence>
<sequence>MNRRDLLTRAALLAGGLGGAWWLRDNVLWRDPGVVFPADGSSGWLPYDEPRASVPTVLVTVAGQTIRALVDSGAQYSVIDRGLFDLLGLTRAFDLPLIAYGVGGGAQMGRGTTLDLTVGAMRVEKLRAAILSLGPLAMRDGLSAPLILGQDLLGETVLELDTVEHRLRFLRAADHTTPSDVSPIPVGRKGSALSTQVTVEGATIEAVVDTGASALLALGRDAAVGAGLLDGRPTRRTSSIVLGGAIAAEVVLARTITVGDRLYREAEVPIYADVSLPGFPSALLGMEAFEGRTLLMDLGRGRLHISDGT</sequence>
<organism evidence="3 4">
    <name type="scientific">Brevundimonas aurifodinae</name>
    <dbReference type="NCBI Taxonomy" id="1508312"/>
    <lineage>
        <taxon>Bacteria</taxon>
        <taxon>Pseudomonadati</taxon>
        <taxon>Pseudomonadota</taxon>
        <taxon>Alphaproteobacteria</taxon>
        <taxon>Caulobacterales</taxon>
        <taxon>Caulobacteraceae</taxon>
        <taxon>Brevundimonas</taxon>
    </lineage>
</organism>
<evidence type="ECO:0000313" key="4">
    <source>
        <dbReference type="Proteomes" id="UP001445732"/>
    </source>
</evidence>
<gene>
    <name evidence="3" type="ORF">ABN401_16040</name>
</gene>